<evidence type="ECO:0000313" key="11">
    <source>
        <dbReference type="EMBL" id="MEK9501614.1"/>
    </source>
</evidence>
<keyword evidence="5" id="KW-0574">Periplasm</keyword>
<evidence type="ECO:0000256" key="2">
    <source>
        <dbReference type="ARBA" id="ARBA00022617"/>
    </source>
</evidence>
<dbReference type="EMBL" id="JBBHLI010000006">
    <property type="protein sequence ID" value="MEK9501614.1"/>
    <property type="molecule type" value="Genomic_DNA"/>
</dbReference>
<evidence type="ECO:0000256" key="3">
    <source>
        <dbReference type="ARBA" id="ARBA00022723"/>
    </source>
</evidence>
<feature type="chain" id="PRO_5045373777" evidence="9">
    <location>
        <begin position="27"/>
        <end position="406"/>
    </location>
</feature>
<dbReference type="PROSITE" id="PS51007">
    <property type="entry name" value="CYTC"/>
    <property type="match status" value="1"/>
</dbReference>
<dbReference type="Pfam" id="PF03150">
    <property type="entry name" value="CCP_MauG"/>
    <property type="match status" value="1"/>
</dbReference>
<evidence type="ECO:0000256" key="9">
    <source>
        <dbReference type="SAM" id="SignalP"/>
    </source>
</evidence>
<dbReference type="InterPro" id="IPR051395">
    <property type="entry name" value="Cytochrome_c_Peroxidase/MauG"/>
</dbReference>
<keyword evidence="12" id="KW-1185">Reference proteome</keyword>
<dbReference type="InterPro" id="IPR036909">
    <property type="entry name" value="Cyt_c-like_dom_sf"/>
</dbReference>
<keyword evidence="6" id="KW-0560">Oxidoreductase</keyword>
<dbReference type="InterPro" id="IPR023929">
    <property type="entry name" value="MbnH-like"/>
</dbReference>
<comment type="caution">
    <text evidence="11">The sequence shown here is derived from an EMBL/GenBank/DDBJ whole genome shotgun (WGS) entry which is preliminary data.</text>
</comment>
<dbReference type="SUPFAM" id="SSF46626">
    <property type="entry name" value="Cytochrome c"/>
    <property type="match status" value="2"/>
</dbReference>
<dbReference type="PIRSF" id="PIRSF000294">
    <property type="entry name" value="Cytochrome-c_peroxidase"/>
    <property type="match status" value="1"/>
</dbReference>
<reference evidence="11 12" key="1">
    <citation type="submission" date="2024-02" db="EMBL/GenBank/DDBJ databases">
        <title>A novel Gemmatimonadota bacterium.</title>
        <authorList>
            <person name="Du Z.-J."/>
            <person name="Ye Y.-Q."/>
        </authorList>
    </citation>
    <scope>NUCLEOTIDE SEQUENCE [LARGE SCALE GENOMIC DNA]</scope>
    <source>
        <strain evidence="11 12">DH-20</strain>
    </source>
</reference>
<evidence type="ECO:0000256" key="6">
    <source>
        <dbReference type="ARBA" id="ARBA00023002"/>
    </source>
</evidence>
<dbReference type="InterPro" id="IPR009056">
    <property type="entry name" value="Cyt_c-like_dom"/>
</dbReference>
<evidence type="ECO:0000256" key="8">
    <source>
        <dbReference type="PROSITE-ProRule" id="PRU00433"/>
    </source>
</evidence>
<gene>
    <name evidence="11" type="ORF">WI372_11540</name>
</gene>
<feature type="domain" description="Cytochrome c" evidence="10">
    <location>
        <begin position="229"/>
        <end position="381"/>
    </location>
</feature>
<dbReference type="Proteomes" id="UP001484239">
    <property type="component" value="Unassembled WGS sequence"/>
</dbReference>
<dbReference type="Gene3D" id="1.10.760.10">
    <property type="entry name" value="Cytochrome c-like domain"/>
    <property type="match status" value="2"/>
</dbReference>
<comment type="subcellular location">
    <subcellularLocation>
        <location evidence="1">Periplasm</location>
    </subcellularLocation>
</comment>
<name>A0ABU9EA46_9BACT</name>
<evidence type="ECO:0000256" key="5">
    <source>
        <dbReference type="ARBA" id="ARBA00022764"/>
    </source>
</evidence>
<evidence type="ECO:0000259" key="10">
    <source>
        <dbReference type="PROSITE" id="PS51007"/>
    </source>
</evidence>
<protein>
    <submittedName>
        <fullName evidence="11">MbnH family di-heme enzyme</fullName>
    </submittedName>
</protein>
<dbReference type="PROSITE" id="PS51257">
    <property type="entry name" value="PROKAR_LIPOPROTEIN"/>
    <property type="match status" value="1"/>
</dbReference>
<evidence type="ECO:0000313" key="12">
    <source>
        <dbReference type="Proteomes" id="UP001484239"/>
    </source>
</evidence>
<evidence type="ECO:0000256" key="1">
    <source>
        <dbReference type="ARBA" id="ARBA00004418"/>
    </source>
</evidence>
<dbReference type="PANTHER" id="PTHR30600:SF14">
    <property type="entry name" value="CYTOCHROME C PEROXIDASE"/>
    <property type="match status" value="1"/>
</dbReference>
<evidence type="ECO:0000256" key="7">
    <source>
        <dbReference type="ARBA" id="ARBA00023004"/>
    </source>
</evidence>
<dbReference type="RefSeq" id="WP_405281404.1">
    <property type="nucleotide sequence ID" value="NZ_JBBHLI010000006.1"/>
</dbReference>
<organism evidence="11 12">
    <name type="scientific">Gaopeijia maritima</name>
    <dbReference type="NCBI Taxonomy" id="3119007"/>
    <lineage>
        <taxon>Bacteria</taxon>
        <taxon>Pseudomonadati</taxon>
        <taxon>Gemmatimonadota</taxon>
        <taxon>Longimicrobiia</taxon>
        <taxon>Gaopeijiales</taxon>
        <taxon>Gaopeijiaceae</taxon>
        <taxon>Gaopeijia</taxon>
    </lineage>
</organism>
<dbReference type="NCBIfam" id="TIGR04039">
    <property type="entry name" value="MXAN_0977_Heme2"/>
    <property type="match status" value="1"/>
</dbReference>
<keyword evidence="7 8" id="KW-0408">Iron</keyword>
<evidence type="ECO:0000256" key="4">
    <source>
        <dbReference type="ARBA" id="ARBA00022729"/>
    </source>
</evidence>
<dbReference type="InterPro" id="IPR026259">
    <property type="entry name" value="MauG/Cytc_peroxidase"/>
</dbReference>
<feature type="signal peptide" evidence="9">
    <location>
        <begin position="1"/>
        <end position="26"/>
    </location>
</feature>
<keyword evidence="2 8" id="KW-0349">Heme</keyword>
<proteinExistence type="predicted"/>
<dbReference type="InterPro" id="IPR004852">
    <property type="entry name" value="Di-haem_cyt_c_peroxidsae"/>
</dbReference>
<keyword evidence="3 8" id="KW-0479">Metal-binding</keyword>
<dbReference type="PANTHER" id="PTHR30600">
    <property type="entry name" value="CYTOCHROME C PEROXIDASE-RELATED"/>
    <property type="match status" value="1"/>
</dbReference>
<accession>A0ABU9EA46</accession>
<keyword evidence="4 9" id="KW-0732">Signal</keyword>
<sequence length="406" mass="43731">MAGDARRRLRLARVGPVALAAGLTLAGAGCGGDEMLGPDQVVVPTGPFDWRLPDGFPAPRVPEGEEMSAEKVDLGLHLFYDVRLSGNQTQSCASCHRQELAFTDGLPVAEGSTGQLHPRNSMSLTNAGYQPALNWANPNEVNLAHQALTPLFGEDPVELGLAGMEDQLLARLEADSTYQRLFAAAWPDRGTPVSVETITRSLAAFQRTLISGDSPVDRYRRGDRSALSESARRGQALFFSERLECFHCHGGLGFTGTFDFEGKSAPEIEFHNNGLYNIDGVGGYPPHNTGLHEFTERPEDMGRFKAPTLRNIDLTAPYMHDGSIATLDEVLDHYMAGGRTIVSGPFAGVGSDNPNKSGFVKPFSLTGEERTSVLDFLRALTDSSFITDPRFANPWPAGSPAHGSGS</sequence>